<evidence type="ECO:0000313" key="1">
    <source>
        <dbReference type="EMBL" id="KKW42269.1"/>
    </source>
</evidence>
<dbReference type="Proteomes" id="UP000033870">
    <property type="component" value="Unassembled WGS sequence"/>
</dbReference>
<gene>
    <name evidence="1" type="ORF">UY92_C0009G0073</name>
</gene>
<comment type="caution">
    <text evidence="1">The sequence shown here is derived from an EMBL/GenBank/DDBJ whole genome shotgun (WGS) entry which is preliminary data.</text>
</comment>
<dbReference type="STRING" id="1619044.UY92_C0009G0073"/>
<protein>
    <submittedName>
        <fullName evidence="1">Uncharacterized protein</fullName>
    </submittedName>
</protein>
<sequence>MIAATDARSLPLVMRAVLLGEQLMLQGRTCRVADSGCEAADGGLTAERTVLIADPRSPARPIPPNYFVVCASCWSKHDAKDGSFRPFVVISYLELPACGLETEERTRAAA</sequence>
<dbReference type="EMBL" id="LCRX01000009">
    <property type="protein sequence ID" value="KKW42269.1"/>
    <property type="molecule type" value="Genomic_DNA"/>
</dbReference>
<proteinExistence type="predicted"/>
<organism evidence="1 2">
    <name type="scientific">Candidatus Magasanikbacteria bacterium GW2011_GWA2_56_11</name>
    <dbReference type="NCBI Taxonomy" id="1619044"/>
    <lineage>
        <taxon>Bacteria</taxon>
        <taxon>Candidatus Magasanikiibacteriota</taxon>
    </lineage>
</organism>
<reference evidence="1 2" key="1">
    <citation type="journal article" date="2015" name="Nature">
        <title>rRNA introns, odd ribosomes, and small enigmatic genomes across a large radiation of phyla.</title>
        <authorList>
            <person name="Brown C.T."/>
            <person name="Hug L.A."/>
            <person name="Thomas B.C."/>
            <person name="Sharon I."/>
            <person name="Castelle C.J."/>
            <person name="Singh A."/>
            <person name="Wilkins M.J."/>
            <person name="Williams K.H."/>
            <person name="Banfield J.F."/>
        </authorList>
    </citation>
    <scope>NUCLEOTIDE SEQUENCE [LARGE SCALE GENOMIC DNA]</scope>
</reference>
<name>A0A0G2B9X1_9BACT</name>
<evidence type="ECO:0000313" key="2">
    <source>
        <dbReference type="Proteomes" id="UP000033870"/>
    </source>
</evidence>
<dbReference type="AlphaFoldDB" id="A0A0G2B9X1"/>
<accession>A0A0G2B9X1</accession>